<reference evidence="1 2" key="1">
    <citation type="journal article" date="2020" name="Phytopathology">
        <title>Genome Sequence Resources of Colletotrichum truncatum, C. plurivorum, C. musicola, and C. sojae: Four Species Pathogenic to Soybean (Glycine max).</title>
        <authorList>
            <person name="Rogerio F."/>
            <person name="Boufleur T.R."/>
            <person name="Ciampi-Guillardi M."/>
            <person name="Sukno S.A."/>
            <person name="Thon M.R."/>
            <person name="Massola Junior N.S."/>
            <person name="Baroncelli R."/>
        </authorList>
    </citation>
    <scope>NUCLEOTIDE SEQUENCE [LARGE SCALE GENOMIC DNA]</scope>
    <source>
        <strain evidence="1 2">CMES1059</strain>
    </source>
</reference>
<proteinExistence type="predicted"/>
<evidence type="ECO:0000313" key="1">
    <source>
        <dbReference type="EMBL" id="KAL0931579.1"/>
    </source>
</evidence>
<keyword evidence="2" id="KW-1185">Reference proteome</keyword>
<name>A0ACC3YI59_COLTU</name>
<evidence type="ECO:0000313" key="2">
    <source>
        <dbReference type="Proteomes" id="UP000805649"/>
    </source>
</evidence>
<accession>A0ACC3YI59</accession>
<dbReference type="Proteomes" id="UP000805649">
    <property type="component" value="Unassembled WGS sequence"/>
</dbReference>
<sequence length="52" mass="5940">MIRLGEFLKKGHNSIHSLDATEISVILIVETLKSREEILDDVKACKLLFTRD</sequence>
<comment type="caution">
    <text evidence="1">The sequence shown here is derived from an EMBL/GenBank/DDBJ whole genome shotgun (WGS) entry which is preliminary data.</text>
</comment>
<organism evidence="1 2">
    <name type="scientific">Colletotrichum truncatum</name>
    <name type="common">Anthracnose fungus</name>
    <name type="synonym">Colletotrichum capsici</name>
    <dbReference type="NCBI Taxonomy" id="5467"/>
    <lineage>
        <taxon>Eukaryota</taxon>
        <taxon>Fungi</taxon>
        <taxon>Dikarya</taxon>
        <taxon>Ascomycota</taxon>
        <taxon>Pezizomycotina</taxon>
        <taxon>Sordariomycetes</taxon>
        <taxon>Hypocreomycetidae</taxon>
        <taxon>Glomerellales</taxon>
        <taxon>Glomerellaceae</taxon>
        <taxon>Colletotrichum</taxon>
        <taxon>Colletotrichum truncatum species complex</taxon>
    </lineage>
</organism>
<gene>
    <name evidence="1" type="ORF">CTRU02_214314</name>
</gene>
<dbReference type="EMBL" id="VUJX02000010">
    <property type="protein sequence ID" value="KAL0931579.1"/>
    <property type="molecule type" value="Genomic_DNA"/>
</dbReference>
<protein>
    <submittedName>
        <fullName evidence="1">Uncharacterized protein</fullName>
    </submittedName>
</protein>